<evidence type="ECO:0000256" key="11">
    <source>
        <dbReference type="RuleBase" id="RU000688"/>
    </source>
</evidence>
<evidence type="ECO:0000256" key="1">
    <source>
        <dbReference type="ARBA" id="ARBA00004651"/>
    </source>
</evidence>
<dbReference type="PRINTS" id="PR00237">
    <property type="entry name" value="GPCRRHODOPSN"/>
</dbReference>
<dbReference type="PROSITE" id="PS50262">
    <property type="entry name" value="G_PROTEIN_RECEP_F1_2"/>
    <property type="match status" value="1"/>
</dbReference>
<dbReference type="PRINTS" id="PR00243">
    <property type="entry name" value="MUSCARINICR"/>
</dbReference>
<dbReference type="PROSITE" id="PS00237">
    <property type="entry name" value="G_PROTEIN_RECEP_F1_1"/>
    <property type="match status" value="1"/>
</dbReference>
<dbReference type="GO" id="GO:0043410">
    <property type="term" value="P:positive regulation of MAPK cascade"/>
    <property type="evidence" value="ECO:0007669"/>
    <property type="project" value="TreeGrafter"/>
</dbReference>
<evidence type="ECO:0000256" key="6">
    <source>
        <dbReference type="ARBA" id="ARBA00023040"/>
    </source>
</evidence>
<dbReference type="GO" id="GO:0045202">
    <property type="term" value="C:synapse"/>
    <property type="evidence" value="ECO:0007669"/>
    <property type="project" value="GOC"/>
</dbReference>
<feature type="region of interest" description="Disordered" evidence="12">
    <location>
        <begin position="265"/>
        <end position="299"/>
    </location>
</feature>
<dbReference type="OrthoDB" id="5951059at2759"/>
<feature type="transmembrane region" description="Helical" evidence="13">
    <location>
        <begin position="87"/>
        <end position="112"/>
    </location>
</feature>
<dbReference type="PANTHER" id="PTHR24248">
    <property type="entry name" value="ADRENERGIC RECEPTOR-RELATED G-PROTEIN COUPLED RECEPTOR"/>
    <property type="match status" value="1"/>
</dbReference>
<accession>A0A3L8E1P0</accession>
<reference evidence="15 16" key="1">
    <citation type="journal article" date="2018" name="Genome Res.">
        <title>The genomic architecture and molecular evolution of ant odorant receptors.</title>
        <authorList>
            <person name="McKenzie S.K."/>
            <person name="Kronauer D.J.C."/>
        </authorList>
    </citation>
    <scope>NUCLEOTIDE SEQUENCE [LARGE SCALE GENOMIC DNA]</scope>
    <source>
        <strain evidence="15">Clonal line C1</strain>
    </source>
</reference>
<feature type="compositionally biased region" description="Polar residues" evidence="12">
    <location>
        <begin position="275"/>
        <end position="288"/>
    </location>
</feature>
<dbReference type="GO" id="GO:0016907">
    <property type="term" value="F:G protein-coupled acetylcholine receptor activity"/>
    <property type="evidence" value="ECO:0007669"/>
    <property type="project" value="InterPro"/>
</dbReference>
<evidence type="ECO:0000256" key="13">
    <source>
        <dbReference type="SAM" id="Phobius"/>
    </source>
</evidence>
<keyword evidence="4 11" id="KW-0812">Transmembrane</keyword>
<dbReference type="EMBL" id="QOIP01000001">
    <property type="protein sequence ID" value="RLU26305.1"/>
    <property type="molecule type" value="Genomic_DNA"/>
</dbReference>
<feature type="transmembrane region" description="Helical" evidence="13">
    <location>
        <begin position="167"/>
        <end position="189"/>
    </location>
</feature>
<dbReference type="GO" id="GO:0005886">
    <property type="term" value="C:plasma membrane"/>
    <property type="evidence" value="ECO:0007669"/>
    <property type="project" value="UniProtKB-SubCell"/>
</dbReference>
<evidence type="ECO:0000256" key="9">
    <source>
        <dbReference type="ARBA" id="ARBA00023170"/>
    </source>
</evidence>
<evidence type="ECO:0000256" key="4">
    <source>
        <dbReference type="ARBA" id="ARBA00022692"/>
    </source>
</evidence>
<evidence type="ECO:0000256" key="7">
    <source>
        <dbReference type="ARBA" id="ARBA00023136"/>
    </source>
</evidence>
<dbReference type="PANTHER" id="PTHR24248:SF199">
    <property type="entry name" value="IP13425P-RELATED"/>
    <property type="match status" value="1"/>
</dbReference>
<keyword evidence="6 11" id="KW-0297">G-protein coupled receptor</keyword>
<keyword evidence="5 13" id="KW-1133">Transmembrane helix</keyword>
<dbReference type="GO" id="GO:0071880">
    <property type="term" value="P:adenylate cyclase-activating adrenergic receptor signaling pathway"/>
    <property type="evidence" value="ECO:0007669"/>
    <property type="project" value="TreeGrafter"/>
</dbReference>
<feature type="transmembrane region" description="Helical" evidence="13">
    <location>
        <begin position="50"/>
        <end position="78"/>
    </location>
</feature>
<dbReference type="InterPro" id="IPR000276">
    <property type="entry name" value="GPCR_Rhodpsn"/>
</dbReference>
<evidence type="ECO:0000313" key="16">
    <source>
        <dbReference type="Proteomes" id="UP000279307"/>
    </source>
</evidence>
<keyword evidence="9 11" id="KW-0675">Receptor</keyword>
<feature type="transmembrane region" description="Helical" evidence="13">
    <location>
        <begin position="118"/>
        <end position="146"/>
    </location>
</feature>
<dbReference type="Gene3D" id="1.20.1070.10">
    <property type="entry name" value="Rhodopsin 7-helix transmembrane proteins"/>
    <property type="match status" value="2"/>
</dbReference>
<evidence type="ECO:0000256" key="3">
    <source>
        <dbReference type="ARBA" id="ARBA00022475"/>
    </source>
</evidence>
<evidence type="ECO:0000259" key="14">
    <source>
        <dbReference type="PROSITE" id="PS50262"/>
    </source>
</evidence>
<sequence>MEGQDVTTTDGSLLLNLTIINASQGPVDGTDGSFFRGFPGKNSPYTTFQAIALALVLGSIIVGTVIGNILVCVAVFLVRKLRKPCNYLLVSLAVSDLCVALLVMPMALLYQISGNWSFGWIICDLWVSFDVLSCTASILNLCMISVDRYWAITKPLQYGVKRTPRRMVIYVSFVWLGAACISLPPLLIIGNEHTDSETGPSHCSVCQNFFYQIYATLGSFYIPLIVMIQVYYKIFCAARKIVLEEIRAQLHLEVHCHLDMEPPAAQHPAAPAANRQLNSSDLQTSQGSPPVKQHRSSSASTTFECTVLNKGKVTSALSDGVQRDERNFLLETFQHGTRIRSKVRADTPDNLTVCSSHAVRCFAGGPRRSNESQCPMLQRIEKPVLSTATTPSMTSSTMKHTTTTLVRNHLNSTCSVTNSPHQKKLRFHLAKERKASTTLGIIMGAFVSCWLPFFVLALVRPFLNDPDAIPDFLSGLFLWLGYCNSLLNPIIYAILNKDFRKPFREILFFRCGNLNHMMREEFYQSQYGDPVNNYEIKAGAGGGYGGAESGESAEHYDDNNQGVVESVDIANTPNESFL</sequence>
<dbReference type="Proteomes" id="UP000279307">
    <property type="component" value="Chromosome 1"/>
</dbReference>
<evidence type="ECO:0000256" key="5">
    <source>
        <dbReference type="ARBA" id="ARBA00022989"/>
    </source>
</evidence>
<evidence type="ECO:0000256" key="10">
    <source>
        <dbReference type="ARBA" id="ARBA00023224"/>
    </source>
</evidence>
<dbReference type="CDD" id="cd15329">
    <property type="entry name" value="7tmA_5-HT7"/>
    <property type="match status" value="1"/>
</dbReference>
<evidence type="ECO:0000256" key="2">
    <source>
        <dbReference type="ARBA" id="ARBA00010663"/>
    </source>
</evidence>
<feature type="transmembrane region" description="Helical" evidence="13">
    <location>
        <begin position="435"/>
        <end position="456"/>
    </location>
</feature>
<keyword evidence="8" id="KW-1015">Disulfide bond</keyword>
<comment type="subcellular location">
    <subcellularLocation>
        <location evidence="1">Cell membrane</location>
        <topology evidence="1">Multi-pass membrane protein</topology>
    </subcellularLocation>
</comment>
<feature type="transmembrane region" description="Helical" evidence="13">
    <location>
        <begin position="209"/>
        <end position="232"/>
    </location>
</feature>
<name>A0A3L8E1P0_OOCBI</name>
<protein>
    <recommendedName>
        <fullName evidence="14">G-protein coupled receptors family 1 profile domain-containing protein</fullName>
    </recommendedName>
</protein>
<evidence type="ECO:0000256" key="8">
    <source>
        <dbReference type="ARBA" id="ARBA00023157"/>
    </source>
</evidence>
<dbReference type="GO" id="GO:0004993">
    <property type="term" value="F:G protein-coupled serotonin receptor activity"/>
    <property type="evidence" value="ECO:0007669"/>
    <property type="project" value="UniProtKB-ARBA"/>
</dbReference>
<gene>
    <name evidence="15" type="ORF">DMN91_000099</name>
</gene>
<organism evidence="15 16">
    <name type="scientific">Ooceraea biroi</name>
    <name type="common">Clonal raider ant</name>
    <name type="synonym">Cerapachys biroi</name>
    <dbReference type="NCBI Taxonomy" id="2015173"/>
    <lineage>
        <taxon>Eukaryota</taxon>
        <taxon>Metazoa</taxon>
        <taxon>Ecdysozoa</taxon>
        <taxon>Arthropoda</taxon>
        <taxon>Hexapoda</taxon>
        <taxon>Insecta</taxon>
        <taxon>Pterygota</taxon>
        <taxon>Neoptera</taxon>
        <taxon>Endopterygota</taxon>
        <taxon>Hymenoptera</taxon>
        <taxon>Apocrita</taxon>
        <taxon>Aculeata</taxon>
        <taxon>Formicoidea</taxon>
        <taxon>Formicidae</taxon>
        <taxon>Dorylinae</taxon>
        <taxon>Ooceraea</taxon>
    </lineage>
</organism>
<dbReference type="InterPro" id="IPR017452">
    <property type="entry name" value="GPCR_Rhodpsn_7TM"/>
</dbReference>
<feature type="transmembrane region" description="Helical" evidence="13">
    <location>
        <begin position="476"/>
        <end position="495"/>
    </location>
</feature>
<proteinExistence type="inferred from homology"/>
<dbReference type="AlphaFoldDB" id="A0A3L8E1P0"/>
<comment type="caution">
    <text evidence="15">The sequence shown here is derived from an EMBL/GenBank/DDBJ whole genome shotgun (WGS) entry which is preliminary data.</text>
</comment>
<evidence type="ECO:0000313" key="15">
    <source>
        <dbReference type="EMBL" id="RLU26305.1"/>
    </source>
</evidence>
<comment type="similarity">
    <text evidence="2 11">Belongs to the G-protein coupled receptor 1 family.</text>
</comment>
<keyword evidence="7 13" id="KW-0472">Membrane</keyword>
<keyword evidence="10 11" id="KW-0807">Transducer</keyword>
<evidence type="ECO:0000256" key="12">
    <source>
        <dbReference type="SAM" id="MobiDB-lite"/>
    </source>
</evidence>
<dbReference type="SUPFAM" id="SSF81321">
    <property type="entry name" value="Family A G protein-coupled receptor-like"/>
    <property type="match status" value="1"/>
</dbReference>
<dbReference type="Pfam" id="PF00001">
    <property type="entry name" value="7tm_1"/>
    <property type="match status" value="1"/>
</dbReference>
<feature type="domain" description="G-protein coupled receptors family 1 profile" evidence="14">
    <location>
        <begin position="67"/>
        <end position="492"/>
    </location>
</feature>
<keyword evidence="3" id="KW-1003">Cell membrane</keyword>
<dbReference type="InterPro" id="IPR000995">
    <property type="entry name" value="Musac_Ach_rcpt"/>
</dbReference>